<dbReference type="PANTHER" id="PTHR43157">
    <property type="entry name" value="PHOSPHATIDYLINOSITOL-GLYCAN BIOSYNTHESIS CLASS F PROTEIN-RELATED"/>
    <property type="match status" value="1"/>
</dbReference>
<dbReference type="InterPro" id="IPR036291">
    <property type="entry name" value="NAD(P)-bd_dom_sf"/>
</dbReference>
<proteinExistence type="predicted"/>
<dbReference type="GO" id="GO:0016491">
    <property type="term" value="F:oxidoreductase activity"/>
    <property type="evidence" value="ECO:0007669"/>
    <property type="project" value="UniProtKB-KW"/>
</dbReference>
<reference evidence="3" key="2">
    <citation type="submission" date="2022-10" db="EMBL/GenBank/DDBJ databases">
        <authorList>
            <consortium name="ENA_rothamsted_submissions"/>
            <consortium name="culmorum"/>
            <person name="King R."/>
        </authorList>
    </citation>
    <scope>NUCLEOTIDE SEQUENCE</scope>
</reference>
<keyword evidence="2" id="KW-0812">Transmembrane</keyword>
<evidence type="ECO:0000256" key="1">
    <source>
        <dbReference type="ARBA" id="ARBA00023002"/>
    </source>
</evidence>
<protein>
    <submittedName>
        <fullName evidence="3">Uncharacterized protein</fullName>
    </submittedName>
</protein>
<evidence type="ECO:0000313" key="3">
    <source>
        <dbReference type="EMBL" id="CAH1160218.1"/>
    </source>
</evidence>
<organism evidence="3 4">
    <name type="scientific">Phaedon cochleariae</name>
    <name type="common">Mustard beetle</name>
    <dbReference type="NCBI Taxonomy" id="80249"/>
    <lineage>
        <taxon>Eukaryota</taxon>
        <taxon>Metazoa</taxon>
        <taxon>Ecdysozoa</taxon>
        <taxon>Arthropoda</taxon>
        <taxon>Hexapoda</taxon>
        <taxon>Insecta</taxon>
        <taxon>Pterygota</taxon>
        <taxon>Neoptera</taxon>
        <taxon>Endopterygota</taxon>
        <taxon>Coleoptera</taxon>
        <taxon>Polyphaga</taxon>
        <taxon>Cucujiformia</taxon>
        <taxon>Chrysomeloidea</taxon>
        <taxon>Chrysomelidae</taxon>
        <taxon>Chrysomelinae</taxon>
        <taxon>Chrysomelini</taxon>
        <taxon>Phaedon</taxon>
    </lineage>
</organism>
<evidence type="ECO:0000256" key="2">
    <source>
        <dbReference type="SAM" id="Phobius"/>
    </source>
</evidence>
<dbReference type="OrthoDB" id="191139at2759"/>
<dbReference type="SUPFAM" id="SSF51735">
    <property type="entry name" value="NAD(P)-binding Rossmann-fold domains"/>
    <property type="match status" value="1"/>
</dbReference>
<gene>
    <name evidence="3" type="ORF">PHAECO_LOCUS7688</name>
</gene>
<dbReference type="Gene3D" id="3.40.50.720">
    <property type="entry name" value="NAD(P)-binding Rossmann-like Domain"/>
    <property type="match status" value="1"/>
</dbReference>
<dbReference type="Pfam" id="PF00106">
    <property type="entry name" value="adh_short"/>
    <property type="match status" value="1"/>
</dbReference>
<dbReference type="PANTHER" id="PTHR43157:SF31">
    <property type="entry name" value="PHOSPHATIDYLINOSITOL-GLYCAN BIOSYNTHESIS CLASS F PROTEIN"/>
    <property type="match status" value="1"/>
</dbReference>
<keyword evidence="4" id="KW-1185">Reference proteome</keyword>
<keyword evidence="2" id="KW-1133">Transmembrane helix</keyword>
<dbReference type="InterPro" id="IPR002347">
    <property type="entry name" value="SDR_fam"/>
</dbReference>
<name>A0A9P0GVA8_PHACE</name>
<keyword evidence="1" id="KW-0560">Oxidoreductase</keyword>
<sequence>MSSIPILWILIIVIAIFVLVRLYFTLTSARCKSKVTLVGKTALVTGGSSGLGYQLGLELASRGCRVILAQRSTHEKLRETLIEETNNPNTFLEHVDMSSFDSVRDLAERLKSTVTKLDILINNAGVGNGPDILTKDGLSHTWQTNYYSPFLLTHLLVDLLKNSEAGRIIFTSSITAYFHSIHVEDKDDDRIKASFKFLDYANTKFLAIFAADYFAKKLKESNITCNSYHPGIVETPIFQRTANYYRGVMDFIVLWAVLFLKMFSEKNVEEGVQTALHLAISKKVSNVSGKFFMEATPCFKPRGANNKKFREKVWKTTEKVVGLKPDEKLAL</sequence>
<evidence type="ECO:0000313" key="4">
    <source>
        <dbReference type="Proteomes" id="UP001153737"/>
    </source>
</evidence>
<feature type="transmembrane region" description="Helical" evidence="2">
    <location>
        <begin position="6"/>
        <end position="24"/>
    </location>
</feature>
<reference evidence="3" key="1">
    <citation type="submission" date="2022-01" db="EMBL/GenBank/DDBJ databases">
        <authorList>
            <person name="King R."/>
        </authorList>
    </citation>
    <scope>NUCLEOTIDE SEQUENCE</scope>
</reference>
<dbReference type="PRINTS" id="PR00081">
    <property type="entry name" value="GDHRDH"/>
</dbReference>
<dbReference type="EMBL" id="OU896709">
    <property type="protein sequence ID" value="CAH1160218.1"/>
    <property type="molecule type" value="Genomic_DNA"/>
</dbReference>
<dbReference type="AlphaFoldDB" id="A0A9P0GVA8"/>
<accession>A0A9P0GVA8</accession>
<dbReference type="Proteomes" id="UP001153737">
    <property type="component" value="Chromosome 3"/>
</dbReference>
<keyword evidence="2" id="KW-0472">Membrane</keyword>